<dbReference type="AlphaFoldDB" id="A0A9P0HI94"/>
<dbReference type="InterPro" id="IPR022164">
    <property type="entry name" value="Kinesin-like"/>
</dbReference>
<accession>A0A9P0HI94</accession>
<dbReference type="FunFam" id="1.10.8.270:FF:000001">
    <property type="entry name" value="TBC1 domain family member 1"/>
    <property type="match status" value="1"/>
</dbReference>
<dbReference type="Gene3D" id="1.10.8.270">
    <property type="entry name" value="putative rabgap domain of human tbc1 domain family member 14 like domains"/>
    <property type="match status" value="1"/>
</dbReference>
<dbReference type="GO" id="GO:0031267">
    <property type="term" value="F:small GTPase binding"/>
    <property type="evidence" value="ECO:0007669"/>
    <property type="project" value="TreeGrafter"/>
</dbReference>
<protein>
    <recommendedName>
        <fullName evidence="7">Rab GTPase-activating protein 1-like</fullName>
    </recommendedName>
</protein>
<dbReference type="Pfam" id="PF12473">
    <property type="entry name" value="DUF3694"/>
    <property type="match status" value="1"/>
</dbReference>
<feature type="domain" description="PID" evidence="3">
    <location>
        <begin position="99"/>
        <end position="202"/>
    </location>
</feature>
<dbReference type="InterPro" id="IPR035969">
    <property type="entry name" value="Rab-GAP_TBC_sf"/>
</dbReference>
<feature type="coiled-coil region" evidence="2">
    <location>
        <begin position="902"/>
        <end position="929"/>
    </location>
</feature>
<dbReference type="CDD" id="cd01211">
    <property type="entry name" value="PTB_Rab6GAP"/>
    <property type="match status" value="1"/>
</dbReference>
<dbReference type="PROSITE" id="PS01179">
    <property type="entry name" value="PID"/>
    <property type="match status" value="1"/>
</dbReference>
<dbReference type="SMART" id="SM00462">
    <property type="entry name" value="PTB"/>
    <property type="match status" value="1"/>
</dbReference>
<dbReference type="Pfam" id="PF00566">
    <property type="entry name" value="RabGAP-TBC"/>
    <property type="match status" value="1"/>
</dbReference>
<feature type="coiled-coil region" evidence="2">
    <location>
        <begin position="773"/>
        <end position="832"/>
    </location>
</feature>
<evidence type="ECO:0000313" key="5">
    <source>
        <dbReference type="EMBL" id="CAH1402614.1"/>
    </source>
</evidence>
<evidence type="ECO:0008006" key="7">
    <source>
        <dbReference type="Google" id="ProtNLM"/>
    </source>
</evidence>
<reference evidence="5" key="1">
    <citation type="submission" date="2022-01" db="EMBL/GenBank/DDBJ databases">
        <authorList>
            <person name="King R."/>
        </authorList>
    </citation>
    <scope>NUCLEOTIDE SEQUENCE</scope>
</reference>
<evidence type="ECO:0000256" key="1">
    <source>
        <dbReference type="ARBA" id="ARBA00022468"/>
    </source>
</evidence>
<dbReference type="InterPro" id="IPR011993">
    <property type="entry name" value="PH-like_dom_sf"/>
</dbReference>
<dbReference type="InterPro" id="IPR050302">
    <property type="entry name" value="Rab_GAP_TBC_domain"/>
</dbReference>
<evidence type="ECO:0000256" key="2">
    <source>
        <dbReference type="SAM" id="Coils"/>
    </source>
</evidence>
<organism evidence="5 6">
    <name type="scientific">Nezara viridula</name>
    <name type="common">Southern green stink bug</name>
    <name type="synonym">Cimex viridulus</name>
    <dbReference type="NCBI Taxonomy" id="85310"/>
    <lineage>
        <taxon>Eukaryota</taxon>
        <taxon>Metazoa</taxon>
        <taxon>Ecdysozoa</taxon>
        <taxon>Arthropoda</taxon>
        <taxon>Hexapoda</taxon>
        <taxon>Insecta</taxon>
        <taxon>Pterygota</taxon>
        <taxon>Neoptera</taxon>
        <taxon>Paraneoptera</taxon>
        <taxon>Hemiptera</taxon>
        <taxon>Heteroptera</taxon>
        <taxon>Panheteroptera</taxon>
        <taxon>Pentatomomorpha</taxon>
        <taxon>Pentatomoidea</taxon>
        <taxon>Pentatomidae</taxon>
        <taxon>Pentatominae</taxon>
        <taxon>Nezara</taxon>
    </lineage>
</organism>
<dbReference type="InterPro" id="IPR000195">
    <property type="entry name" value="Rab-GAP-TBC_dom"/>
</dbReference>
<keyword evidence="1" id="KW-0343">GTPase activation</keyword>
<dbReference type="SMART" id="SM00164">
    <property type="entry name" value="TBC"/>
    <property type="match status" value="1"/>
</dbReference>
<dbReference type="PROSITE" id="PS50086">
    <property type="entry name" value="TBC_RABGAP"/>
    <property type="match status" value="1"/>
</dbReference>
<sequence>MEDSVSVKSSDSTAVSDEFEIINGQTVVTASSLPQLKIAGDGSLEGLWQCLGEMLKEDIDNTQKEEMSVDENDEVEHSQNENIEELGDVHQDCTIFNGVSYLGAAAINAPKSDTEIQRNMVILNESIVEAIKVSISIPSCSDGSVVLYDGITNSVMQRYEICRILFYAHGKPNSNEAACFAFTWTHGDTLESSIFQCHVFRCDIPEAVGQVSACFMKAFQRVPKSLSTSINGELPTEGELLSNIGNIQVFVLDLTMDIKEDDGKGNFNAVPRDRSCFKLRCNIEKQVCLTITQVATEGQKKLEVKRCFGVLIAPGKHVKHSDMQLLDMASMGSEKVDDTSYVITGLWDPKDAAFELLNTETEGRDKKVYLTVAVDLVVRGITEPVRLLVETQVRVYHQGERFWYFTRRPLIQPFSLNLKEVMSLDNEPNYEVVSIETSGEIDRSRLNLTLNNLASYIRSPSITSMDTLTPRDDYNSDGDEPLLSGTGNVSKDCSVSDLESWRDVLTKWSGARPRQLGPLVRQGIPEALRGEVWQRLANCDSDTAVMDNYRILITKESNCEAVIQRDINRTFPAHDFFKEGSGGGGQDSLFRISKAYAVHDTEVGYCQGLSFLAATLLLHMPEEQAFCVLLKVMYDYGLRELYKDGFECLRLRLYQLNRLMEEQLPQLYHHFQDKGVESHMFASQWFLTLYTARFPLYFVFHIIDVFLLQGTDTLFQVALALLTMCKKDLLQLDFESILKYFRVTLPKKCRNYEVARGLMKVACCIKVKKLKKYEQEFLDMKEAEENADKCTSELERLKCELVRSEEEKKRLEEQLVQVKDMLKREVEKAEEDNRRNCSIIDGYKAICERLDKEQQGARNSLNSLMSLVASCEKCSHLELKVGANGSPTNNKGIEESDSHLMQRVTELELELAQAKLAQVEAECKNQDLTHKLGATLSEMQAARNSWPPWLSKTLTSIKEAAVNKGTLQRRESDSADSPA</sequence>
<dbReference type="OrthoDB" id="295078at2759"/>
<dbReference type="Pfam" id="PF00640">
    <property type="entry name" value="PID"/>
    <property type="match status" value="1"/>
</dbReference>
<feature type="domain" description="Rab-GAP TBC" evidence="4">
    <location>
        <begin position="523"/>
        <end position="710"/>
    </location>
</feature>
<evidence type="ECO:0000259" key="4">
    <source>
        <dbReference type="PROSITE" id="PS50086"/>
    </source>
</evidence>
<name>A0A9P0HI94_NEZVI</name>
<dbReference type="SUPFAM" id="SSF47923">
    <property type="entry name" value="Ypt/Rab-GAP domain of gyp1p"/>
    <property type="match status" value="2"/>
</dbReference>
<dbReference type="GO" id="GO:0005096">
    <property type="term" value="F:GTPase activator activity"/>
    <property type="evidence" value="ECO:0007669"/>
    <property type="project" value="UniProtKB-KW"/>
</dbReference>
<dbReference type="Gene3D" id="1.10.472.80">
    <property type="entry name" value="Ypt/Rab-GAP domain of gyp1p, domain 3"/>
    <property type="match status" value="1"/>
</dbReference>
<evidence type="ECO:0000259" key="3">
    <source>
        <dbReference type="PROSITE" id="PS01179"/>
    </source>
</evidence>
<dbReference type="PANTHER" id="PTHR47219:SF9">
    <property type="entry name" value="GTPASE ACTIVATING PROTEIN AND CENTROSOME-ASSOCIATED, ISOFORM B"/>
    <property type="match status" value="1"/>
</dbReference>
<gene>
    <name evidence="5" type="ORF">NEZAVI_LOCUS11395</name>
</gene>
<dbReference type="Proteomes" id="UP001152798">
    <property type="component" value="Chromosome 5"/>
</dbReference>
<dbReference type="EMBL" id="OV725081">
    <property type="protein sequence ID" value="CAH1402614.1"/>
    <property type="molecule type" value="Genomic_DNA"/>
</dbReference>
<keyword evidence="2" id="KW-0175">Coiled coil</keyword>
<keyword evidence="6" id="KW-1185">Reference proteome</keyword>
<dbReference type="SUPFAM" id="SSF50729">
    <property type="entry name" value="PH domain-like"/>
    <property type="match status" value="1"/>
</dbReference>
<dbReference type="Gene3D" id="1.10.10.750">
    <property type="entry name" value="Ypt/Rab-GAP domain of gyp1p, domain 1"/>
    <property type="match status" value="1"/>
</dbReference>
<dbReference type="PANTHER" id="PTHR47219">
    <property type="entry name" value="RAB GTPASE-ACTIVATING PROTEIN 1-LIKE"/>
    <property type="match status" value="1"/>
</dbReference>
<evidence type="ECO:0000313" key="6">
    <source>
        <dbReference type="Proteomes" id="UP001152798"/>
    </source>
</evidence>
<dbReference type="FunFam" id="1.10.472.80:FF:000027">
    <property type="entry name" value="GTPase activating protein (Evi5)"/>
    <property type="match status" value="1"/>
</dbReference>
<dbReference type="Gene3D" id="2.30.29.30">
    <property type="entry name" value="Pleckstrin-homology domain (PH domain)/Phosphotyrosine-binding domain (PTB)"/>
    <property type="match status" value="1"/>
</dbReference>
<proteinExistence type="predicted"/>
<dbReference type="InterPro" id="IPR006020">
    <property type="entry name" value="PTB/PI_dom"/>
</dbReference>